<dbReference type="AlphaFoldDB" id="A0A226EAI0"/>
<dbReference type="Pfam" id="PF00011">
    <property type="entry name" value="HSP20"/>
    <property type="match status" value="1"/>
</dbReference>
<dbReference type="Proteomes" id="UP000198287">
    <property type="component" value="Unassembled WGS sequence"/>
</dbReference>
<sequence length="118" mass="13298">MSTSPYLTPEGPVPRERRRSTSTISSGLAEVTFGKDKFMVELSVENYTPDEVSIYCEDGKLFVVGKNEKRNHPKDTILKSFNRKFNIPDGMDGAGLKWEVSKDKVLSITVPRKQSEKT</sequence>
<name>A0A226EAI0_FOLCA</name>
<comment type="similarity">
    <text evidence="1 2">Belongs to the small heat shock protein (HSP20) family.</text>
</comment>
<dbReference type="GO" id="GO:0042026">
    <property type="term" value="P:protein refolding"/>
    <property type="evidence" value="ECO:0007669"/>
    <property type="project" value="TreeGrafter"/>
</dbReference>
<organism evidence="5 6">
    <name type="scientific">Folsomia candida</name>
    <name type="common">Springtail</name>
    <dbReference type="NCBI Taxonomy" id="158441"/>
    <lineage>
        <taxon>Eukaryota</taxon>
        <taxon>Metazoa</taxon>
        <taxon>Ecdysozoa</taxon>
        <taxon>Arthropoda</taxon>
        <taxon>Hexapoda</taxon>
        <taxon>Collembola</taxon>
        <taxon>Entomobryomorpha</taxon>
        <taxon>Isotomoidea</taxon>
        <taxon>Isotomidae</taxon>
        <taxon>Proisotominae</taxon>
        <taxon>Folsomia</taxon>
    </lineage>
</organism>
<proteinExistence type="inferred from homology"/>
<dbReference type="CDD" id="cd06526">
    <property type="entry name" value="metazoan_ACD"/>
    <property type="match status" value="1"/>
</dbReference>
<gene>
    <name evidence="5" type="ORF">Fcan01_11880</name>
</gene>
<dbReference type="GO" id="GO:0051082">
    <property type="term" value="F:unfolded protein binding"/>
    <property type="evidence" value="ECO:0007669"/>
    <property type="project" value="TreeGrafter"/>
</dbReference>
<dbReference type="GO" id="GO:0005737">
    <property type="term" value="C:cytoplasm"/>
    <property type="evidence" value="ECO:0007669"/>
    <property type="project" value="TreeGrafter"/>
</dbReference>
<evidence type="ECO:0000313" key="6">
    <source>
        <dbReference type="Proteomes" id="UP000198287"/>
    </source>
</evidence>
<dbReference type="EMBL" id="LNIX01000005">
    <property type="protein sequence ID" value="OXA54419.1"/>
    <property type="molecule type" value="Genomic_DNA"/>
</dbReference>
<dbReference type="InterPro" id="IPR002068">
    <property type="entry name" value="A-crystallin/Hsp20_dom"/>
</dbReference>
<dbReference type="GO" id="GO:0005634">
    <property type="term" value="C:nucleus"/>
    <property type="evidence" value="ECO:0007669"/>
    <property type="project" value="TreeGrafter"/>
</dbReference>
<feature type="region of interest" description="Disordered" evidence="3">
    <location>
        <begin position="1"/>
        <end position="25"/>
    </location>
</feature>
<evidence type="ECO:0000313" key="5">
    <source>
        <dbReference type="EMBL" id="OXA54419.1"/>
    </source>
</evidence>
<dbReference type="Gene3D" id="2.60.40.790">
    <property type="match status" value="1"/>
</dbReference>
<dbReference type="PANTHER" id="PTHR45640">
    <property type="entry name" value="HEAT SHOCK PROTEIN HSP-12.2-RELATED"/>
    <property type="match status" value="1"/>
</dbReference>
<feature type="domain" description="SHSP" evidence="4">
    <location>
        <begin position="19"/>
        <end position="118"/>
    </location>
</feature>
<dbReference type="OrthoDB" id="1431247at2759"/>
<evidence type="ECO:0000259" key="4">
    <source>
        <dbReference type="PROSITE" id="PS01031"/>
    </source>
</evidence>
<dbReference type="PRINTS" id="PR00299">
    <property type="entry name" value="ACRYSTALLIN"/>
</dbReference>
<reference evidence="5 6" key="1">
    <citation type="submission" date="2015-12" db="EMBL/GenBank/DDBJ databases">
        <title>The genome of Folsomia candida.</title>
        <authorList>
            <person name="Faddeeva A."/>
            <person name="Derks M.F."/>
            <person name="Anvar Y."/>
            <person name="Smit S."/>
            <person name="Van Straalen N."/>
            <person name="Roelofs D."/>
        </authorList>
    </citation>
    <scope>NUCLEOTIDE SEQUENCE [LARGE SCALE GENOMIC DNA]</scope>
    <source>
        <strain evidence="5 6">VU population</strain>
        <tissue evidence="5">Whole body</tissue>
    </source>
</reference>
<dbReference type="STRING" id="158441.A0A226EAI0"/>
<evidence type="ECO:0000256" key="3">
    <source>
        <dbReference type="SAM" id="MobiDB-lite"/>
    </source>
</evidence>
<accession>A0A226EAI0</accession>
<comment type="caution">
    <text evidence="5">The sequence shown here is derived from an EMBL/GenBank/DDBJ whole genome shotgun (WGS) entry which is preliminary data.</text>
</comment>
<evidence type="ECO:0000256" key="2">
    <source>
        <dbReference type="RuleBase" id="RU003616"/>
    </source>
</evidence>
<dbReference type="GO" id="GO:0009408">
    <property type="term" value="P:response to heat"/>
    <property type="evidence" value="ECO:0007669"/>
    <property type="project" value="TreeGrafter"/>
</dbReference>
<dbReference type="SUPFAM" id="SSF49764">
    <property type="entry name" value="HSP20-like chaperones"/>
    <property type="match status" value="1"/>
</dbReference>
<dbReference type="PANTHER" id="PTHR45640:SF26">
    <property type="entry name" value="RE23625P"/>
    <property type="match status" value="1"/>
</dbReference>
<evidence type="ECO:0000256" key="1">
    <source>
        <dbReference type="PROSITE-ProRule" id="PRU00285"/>
    </source>
</evidence>
<dbReference type="InterPro" id="IPR001436">
    <property type="entry name" value="Alpha-crystallin/sHSP_animal"/>
</dbReference>
<keyword evidence="6" id="KW-1185">Reference proteome</keyword>
<protein>
    <submittedName>
        <fullName evidence="5">Alpha-crystallin B chain</fullName>
    </submittedName>
</protein>
<dbReference type="InterPro" id="IPR008978">
    <property type="entry name" value="HSP20-like_chaperone"/>
</dbReference>
<dbReference type="PROSITE" id="PS01031">
    <property type="entry name" value="SHSP"/>
    <property type="match status" value="1"/>
</dbReference>